<gene>
    <name evidence="1" type="ORF">D5086_028757</name>
</gene>
<reference evidence="1 2" key="1">
    <citation type="journal article" date="2024" name="Plant Biotechnol. J.">
        <title>Genome and CRISPR/Cas9 system of a widespread forest tree (Populus alba) in the world.</title>
        <authorList>
            <person name="Liu Y.J."/>
            <person name="Jiang P.F."/>
            <person name="Han X.M."/>
            <person name="Li X.Y."/>
            <person name="Wang H.M."/>
            <person name="Wang Y.J."/>
            <person name="Wang X.X."/>
            <person name="Zeng Q.Y."/>
        </authorList>
    </citation>
    <scope>NUCLEOTIDE SEQUENCE [LARGE SCALE GENOMIC DNA]</scope>
    <source>
        <strain evidence="2">cv. PAL-ZL1</strain>
    </source>
</reference>
<comment type="caution">
    <text evidence="1">The sequence shown here is derived from an EMBL/GenBank/DDBJ whole genome shotgun (WGS) entry which is preliminary data.</text>
</comment>
<dbReference type="EMBL" id="RCHU02000016">
    <property type="protein sequence ID" value="KAL3568867.1"/>
    <property type="molecule type" value="Genomic_DNA"/>
</dbReference>
<name>A0ACC4ASN1_POPAL</name>
<proteinExistence type="predicted"/>
<evidence type="ECO:0000313" key="1">
    <source>
        <dbReference type="EMBL" id="KAL3568867.1"/>
    </source>
</evidence>
<dbReference type="Proteomes" id="UP000309997">
    <property type="component" value="Unassembled WGS sequence"/>
</dbReference>
<organism evidence="1 2">
    <name type="scientific">Populus alba</name>
    <name type="common">White poplar</name>
    <dbReference type="NCBI Taxonomy" id="43335"/>
    <lineage>
        <taxon>Eukaryota</taxon>
        <taxon>Viridiplantae</taxon>
        <taxon>Streptophyta</taxon>
        <taxon>Embryophyta</taxon>
        <taxon>Tracheophyta</taxon>
        <taxon>Spermatophyta</taxon>
        <taxon>Magnoliopsida</taxon>
        <taxon>eudicotyledons</taxon>
        <taxon>Gunneridae</taxon>
        <taxon>Pentapetalae</taxon>
        <taxon>rosids</taxon>
        <taxon>fabids</taxon>
        <taxon>Malpighiales</taxon>
        <taxon>Salicaceae</taxon>
        <taxon>Saliceae</taxon>
        <taxon>Populus</taxon>
    </lineage>
</organism>
<evidence type="ECO:0000313" key="2">
    <source>
        <dbReference type="Proteomes" id="UP000309997"/>
    </source>
</evidence>
<protein>
    <submittedName>
        <fullName evidence="1">Uncharacterized protein</fullName>
    </submittedName>
</protein>
<sequence>MDRGDRFGADKCDCSPPAREATLRWCGEQPGGGKDVKFDLGTGSAEAVVAAGDMRKFCTKVLILRNKQKKVHTNCRKVI</sequence>
<keyword evidence="2" id="KW-1185">Reference proteome</keyword>
<accession>A0ACC4ASN1</accession>